<keyword evidence="12" id="KW-0966">Cell projection</keyword>
<dbReference type="GO" id="GO:0044782">
    <property type="term" value="P:cilium organization"/>
    <property type="evidence" value="ECO:0007669"/>
    <property type="project" value="TreeGrafter"/>
</dbReference>
<keyword evidence="10" id="KW-0539">Nucleus</keyword>
<evidence type="ECO:0000256" key="4">
    <source>
        <dbReference type="ARBA" id="ARBA00014813"/>
    </source>
</evidence>
<sequence length="263" mass="32368">MERAAQIRASVEQEKQHHKRYEEVVQYQLEQQLEEKEHKSQQTEWRLMEWEKMEAENRRILEFASYQQERGQAKEHLHQMLTEKIEMERHQRNEMERVCEELCQEEQAEAARQKQIEDMGRRIRQRLELQQTCQEQIAFKEMRRQAEKVEEEAFRQMMMAKFAEDDHIEQMNAQKRRMKQLEHKRAVEKLLEDRRQYLISLPKECEAEERAMEQERETLRRQIIEEERAYSGKMTLNTDEDFRGNFQKRQADIFDEEGWGDDE</sequence>
<evidence type="ECO:0000256" key="6">
    <source>
        <dbReference type="ARBA" id="ARBA00022846"/>
    </source>
</evidence>
<reference evidence="16" key="2">
    <citation type="submission" date="2025-08" db="UniProtKB">
        <authorList>
            <consortium name="Ensembl"/>
        </authorList>
    </citation>
    <scope>IDENTIFICATION</scope>
</reference>
<evidence type="ECO:0000259" key="15">
    <source>
        <dbReference type="Pfam" id="PF13868"/>
    </source>
</evidence>
<dbReference type="Proteomes" id="UP000694395">
    <property type="component" value="Chromosome 26"/>
</dbReference>
<dbReference type="InterPro" id="IPR043597">
    <property type="entry name" value="TPH_dom"/>
</dbReference>
<dbReference type="AlphaFoldDB" id="A0A8K9XY72"/>
<dbReference type="PANTHER" id="PTHR19265">
    <property type="entry name" value="MEIOSIS-SPECIFIC NUCLEAR STRUCTURAL PROTEIN 1"/>
    <property type="match status" value="1"/>
</dbReference>
<evidence type="ECO:0000256" key="14">
    <source>
        <dbReference type="SAM" id="Coils"/>
    </source>
</evidence>
<evidence type="ECO:0000256" key="12">
    <source>
        <dbReference type="ARBA" id="ARBA00023273"/>
    </source>
</evidence>
<accession>A0A8K9XY72</accession>
<evidence type="ECO:0000256" key="1">
    <source>
        <dbReference type="ARBA" id="ARBA00004123"/>
    </source>
</evidence>
<evidence type="ECO:0000256" key="8">
    <source>
        <dbReference type="ARBA" id="ARBA00023069"/>
    </source>
</evidence>
<comment type="similarity">
    <text evidence="3">Belongs to the MNS1 family.</text>
</comment>
<evidence type="ECO:0000256" key="2">
    <source>
        <dbReference type="ARBA" id="ARBA00004611"/>
    </source>
</evidence>
<dbReference type="GeneTree" id="ENSGT00730000111210"/>
<evidence type="ECO:0000256" key="13">
    <source>
        <dbReference type="ARBA" id="ARBA00046114"/>
    </source>
</evidence>
<keyword evidence="17" id="KW-1185">Reference proteome</keyword>
<evidence type="ECO:0000256" key="5">
    <source>
        <dbReference type="ARBA" id="ARBA00022490"/>
    </source>
</evidence>
<evidence type="ECO:0000313" key="17">
    <source>
        <dbReference type="Proteomes" id="UP000694395"/>
    </source>
</evidence>
<reference evidence="16" key="3">
    <citation type="submission" date="2025-09" db="UniProtKB">
        <authorList>
            <consortium name="Ensembl"/>
        </authorList>
    </citation>
    <scope>IDENTIFICATION</scope>
</reference>
<dbReference type="GO" id="GO:0005634">
    <property type="term" value="C:nucleus"/>
    <property type="evidence" value="ECO:0007669"/>
    <property type="project" value="UniProtKB-SubCell"/>
</dbReference>
<comment type="function">
    <text evidence="13">Microtubule inner protein (MIP) part of the dynein-decorated doublet microtubules (DMTs) in cilia axoneme, which is required for motile cilia beating. May play a role in the control of meiotic division and germ cell differentiation through regulation of pairing and recombination during meiosis. Required for sperm flagella assembly. May play a role in the assembly and function of the outer dynein arm-docking complex (ODA-DC). ODA-DC mediates outer dynein arms (ODA) binding onto the axonemal doublet microtubules.</text>
</comment>
<keyword evidence="9" id="KW-0206">Cytoskeleton</keyword>
<dbReference type="Pfam" id="PF13868">
    <property type="entry name" value="TPH"/>
    <property type="match status" value="1"/>
</dbReference>
<feature type="coiled-coil region" evidence="14">
    <location>
        <begin position="164"/>
        <end position="229"/>
    </location>
</feature>
<feature type="domain" description="Trichohyalin-plectin-homology" evidence="15">
    <location>
        <begin position="37"/>
        <end position="229"/>
    </location>
</feature>
<name>A0A8K9XY72_ONCMY</name>
<evidence type="ECO:0000256" key="10">
    <source>
        <dbReference type="ARBA" id="ARBA00023242"/>
    </source>
</evidence>
<proteinExistence type="inferred from homology"/>
<reference evidence="16" key="1">
    <citation type="submission" date="2020-07" db="EMBL/GenBank/DDBJ databases">
        <title>A long reads based de novo assembly of the rainbow trout Arlee double haploid line genome.</title>
        <authorList>
            <person name="Gao G."/>
            <person name="Palti Y."/>
        </authorList>
    </citation>
    <scope>NUCLEOTIDE SEQUENCE [LARGE SCALE GENOMIC DNA]</scope>
</reference>
<dbReference type="GO" id="GO:0031514">
    <property type="term" value="C:motile cilium"/>
    <property type="evidence" value="ECO:0007669"/>
    <property type="project" value="TreeGrafter"/>
</dbReference>
<keyword evidence="11" id="KW-0469">Meiosis</keyword>
<keyword evidence="7 14" id="KW-0175">Coiled coil</keyword>
<keyword evidence="5" id="KW-0963">Cytoplasm</keyword>
<evidence type="ECO:0000256" key="9">
    <source>
        <dbReference type="ARBA" id="ARBA00023212"/>
    </source>
</evidence>
<protein>
    <recommendedName>
        <fullName evidence="4">Meiosis-specific nuclear structural protein 1</fullName>
    </recommendedName>
</protein>
<keyword evidence="8" id="KW-0969">Cilium</keyword>
<evidence type="ECO:0000313" key="16">
    <source>
        <dbReference type="Ensembl" id="ENSOMYP00000140408.1"/>
    </source>
</evidence>
<dbReference type="PANTHER" id="PTHR19265:SF0">
    <property type="entry name" value="MEIOSIS-SPECIFIC NUCLEAR STRUCTURAL PROTEIN 1"/>
    <property type="match status" value="1"/>
</dbReference>
<keyword evidence="6" id="KW-0282">Flagellum</keyword>
<dbReference type="GO" id="GO:0051321">
    <property type="term" value="P:meiotic cell cycle"/>
    <property type="evidence" value="ECO:0007669"/>
    <property type="project" value="UniProtKB-KW"/>
</dbReference>
<organism evidence="16 17">
    <name type="scientific">Oncorhynchus mykiss</name>
    <name type="common">Rainbow trout</name>
    <name type="synonym">Salmo gairdneri</name>
    <dbReference type="NCBI Taxonomy" id="8022"/>
    <lineage>
        <taxon>Eukaryota</taxon>
        <taxon>Metazoa</taxon>
        <taxon>Chordata</taxon>
        <taxon>Craniata</taxon>
        <taxon>Vertebrata</taxon>
        <taxon>Euteleostomi</taxon>
        <taxon>Actinopterygii</taxon>
        <taxon>Neopterygii</taxon>
        <taxon>Teleostei</taxon>
        <taxon>Protacanthopterygii</taxon>
        <taxon>Salmoniformes</taxon>
        <taxon>Salmonidae</taxon>
        <taxon>Salmoninae</taxon>
        <taxon>Oncorhynchus</taxon>
    </lineage>
</organism>
<dbReference type="InterPro" id="IPR026504">
    <property type="entry name" value="MNS1"/>
</dbReference>
<evidence type="ECO:0000256" key="11">
    <source>
        <dbReference type="ARBA" id="ARBA00023254"/>
    </source>
</evidence>
<evidence type="ECO:0000256" key="7">
    <source>
        <dbReference type="ARBA" id="ARBA00023054"/>
    </source>
</evidence>
<comment type="subcellular location">
    <subcellularLocation>
        <location evidence="2">Cytoplasm</location>
        <location evidence="2">Cytoskeleton</location>
        <location evidence="2">Flagellum axoneme</location>
    </subcellularLocation>
    <subcellularLocation>
        <location evidence="1">Nucleus</location>
    </subcellularLocation>
</comment>
<dbReference type="Ensembl" id="ENSOMYT00000135385.1">
    <property type="protein sequence ID" value="ENSOMYP00000140408.1"/>
    <property type="gene ID" value="ENSOMYG00000048241.1"/>
</dbReference>
<evidence type="ECO:0000256" key="3">
    <source>
        <dbReference type="ARBA" id="ARBA00009158"/>
    </source>
</evidence>